<evidence type="ECO:0000313" key="1">
    <source>
        <dbReference type="EMBL" id="CAG8604519.1"/>
    </source>
</evidence>
<sequence>MITGDNEKQVFLCIIGSDIRKTLEGQRRPFWKSVEKEFDKRGQFKFALCYLTKFFIDDRPDNKEEEKKKNSRTDWLMVYNRAEIQ</sequence>
<comment type="caution">
    <text evidence="1">The sequence shown here is derived from an EMBL/GenBank/DDBJ whole genome shotgun (WGS) entry which is preliminary data.</text>
</comment>
<organism evidence="1 2">
    <name type="scientific">Acaulospora morrowiae</name>
    <dbReference type="NCBI Taxonomy" id="94023"/>
    <lineage>
        <taxon>Eukaryota</taxon>
        <taxon>Fungi</taxon>
        <taxon>Fungi incertae sedis</taxon>
        <taxon>Mucoromycota</taxon>
        <taxon>Glomeromycotina</taxon>
        <taxon>Glomeromycetes</taxon>
        <taxon>Diversisporales</taxon>
        <taxon>Acaulosporaceae</taxon>
        <taxon>Acaulospora</taxon>
    </lineage>
</organism>
<proteinExistence type="predicted"/>
<name>A0A9N9CLT5_9GLOM</name>
<reference evidence="1" key="1">
    <citation type="submission" date="2021-06" db="EMBL/GenBank/DDBJ databases">
        <authorList>
            <person name="Kallberg Y."/>
            <person name="Tangrot J."/>
            <person name="Rosling A."/>
        </authorList>
    </citation>
    <scope>NUCLEOTIDE SEQUENCE</scope>
    <source>
        <strain evidence="1">CL551</strain>
    </source>
</reference>
<dbReference type="Proteomes" id="UP000789342">
    <property type="component" value="Unassembled WGS sequence"/>
</dbReference>
<keyword evidence="2" id="KW-1185">Reference proteome</keyword>
<accession>A0A9N9CLT5</accession>
<dbReference type="AlphaFoldDB" id="A0A9N9CLT5"/>
<gene>
    <name evidence="1" type="ORF">AMORRO_LOCUS7930</name>
</gene>
<dbReference type="EMBL" id="CAJVPV010006403">
    <property type="protein sequence ID" value="CAG8604519.1"/>
    <property type="molecule type" value="Genomic_DNA"/>
</dbReference>
<evidence type="ECO:0000313" key="2">
    <source>
        <dbReference type="Proteomes" id="UP000789342"/>
    </source>
</evidence>
<protein>
    <submittedName>
        <fullName evidence="1">13668_t:CDS:1</fullName>
    </submittedName>
</protein>